<comment type="caution">
    <text evidence="2">The sequence shown here is derived from an EMBL/GenBank/DDBJ whole genome shotgun (WGS) entry which is preliminary data.</text>
</comment>
<protein>
    <recommendedName>
        <fullName evidence="1">Rhodanese domain-containing protein</fullName>
    </recommendedName>
</protein>
<dbReference type="Proteomes" id="UP000024836">
    <property type="component" value="Unassembled WGS sequence"/>
</dbReference>
<dbReference type="Pfam" id="PF00581">
    <property type="entry name" value="Rhodanese"/>
    <property type="match status" value="1"/>
</dbReference>
<dbReference type="AlphaFoldDB" id="A0A058ZMW2"/>
<organism evidence="2 3">
    <name type="scientific">Actibacterium atlanticum</name>
    <dbReference type="NCBI Taxonomy" id="1461693"/>
    <lineage>
        <taxon>Bacteria</taxon>
        <taxon>Pseudomonadati</taxon>
        <taxon>Pseudomonadota</taxon>
        <taxon>Alphaproteobacteria</taxon>
        <taxon>Rhodobacterales</taxon>
        <taxon>Roseobacteraceae</taxon>
        <taxon>Actibacterium</taxon>
    </lineage>
</organism>
<feature type="domain" description="Rhodanese" evidence="1">
    <location>
        <begin position="43"/>
        <end position="143"/>
    </location>
</feature>
<dbReference type="Gene3D" id="3.40.250.10">
    <property type="entry name" value="Rhodanese-like domain"/>
    <property type="match status" value="1"/>
</dbReference>
<proteinExistence type="predicted"/>
<dbReference type="STRING" id="1461693.ATO10_09833"/>
<keyword evidence="3" id="KW-1185">Reference proteome</keyword>
<sequence>MKRRGFLVGGAALVSAGAAGYYWTRPPEALVQMTPPQALNAVAGNALILVDIRRPDEWAATGVAQGAVAVDMRREDFAQAVRAQIIARPDTPVAMICARGVRSRRVVAQMEAQGLRNIIDIPEGMLGSRAGPGWLARGLPVTFEFQQG</sequence>
<evidence type="ECO:0000313" key="3">
    <source>
        <dbReference type="Proteomes" id="UP000024836"/>
    </source>
</evidence>
<dbReference type="eggNOG" id="COG0607">
    <property type="taxonomic scope" value="Bacteria"/>
</dbReference>
<dbReference type="SUPFAM" id="SSF52821">
    <property type="entry name" value="Rhodanese/Cell cycle control phosphatase"/>
    <property type="match status" value="1"/>
</dbReference>
<gene>
    <name evidence="2" type="ORF">ATO10_09833</name>
</gene>
<reference evidence="2 3" key="1">
    <citation type="submission" date="2013-04" db="EMBL/GenBank/DDBJ databases">
        <title>Shimia sp. 22II-S11-Z10 Genome Sequencing.</title>
        <authorList>
            <person name="Lai Q."/>
            <person name="Li G."/>
            <person name="Shao Z."/>
        </authorList>
    </citation>
    <scope>NUCLEOTIDE SEQUENCE [LARGE SCALE GENOMIC DNA]</scope>
    <source>
        <strain evidence="3">22II-S11-Z10</strain>
    </source>
</reference>
<dbReference type="InterPro" id="IPR001763">
    <property type="entry name" value="Rhodanese-like_dom"/>
</dbReference>
<dbReference type="EMBL" id="AQQY01000005">
    <property type="protein sequence ID" value="KCV82136.1"/>
    <property type="molecule type" value="Genomic_DNA"/>
</dbReference>
<name>A0A058ZMW2_9RHOB</name>
<accession>A0A058ZMW2</accession>
<dbReference type="InterPro" id="IPR036873">
    <property type="entry name" value="Rhodanese-like_dom_sf"/>
</dbReference>
<dbReference type="PROSITE" id="PS50206">
    <property type="entry name" value="RHODANESE_3"/>
    <property type="match status" value="1"/>
</dbReference>
<dbReference type="PATRIC" id="fig|1461693.3.peg.1993"/>
<evidence type="ECO:0000259" key="1">
    <source>
        <dbReference type="PROSITE" id="PS50206"/>
    </source>
</evidence>
<dbReference type="CDD" id="cd00158">
    <property type="entry name" value="RHOD"/>
    <property type="match status" value="1"/>
</dbReference>
<evidence type="ECO:0000313" key="2">
    <source>
        <dbReference type="EMBL" id="KCV82136.1"/>
    </source>
</evidence>
<dbReference type="RefSeq" id="WP_035250965.1">
    <property type="nucleotide sequence ID" value="NZ_AQQY01000005.1"/>
</dbReference>